<dbReference type="AlphaFoldDB" id="A0A0B7AYN5"/>
<feature type="non-terminal residue" evidence="1">
    <location>
        <position position="125"/>
    </location>
</feature>
<reference evidence="1" key="1">
    <citation type="submission" date="2014-12" db="EMBL/GenBank/DDBJ databases">
        <title>Insight into the proteome of Arion vulgaris.</title>
        <authorList>
            <person name="Aradska J."/>
            <person name="Bulat T."/>
            <person name="Smidak R."/>
            <person name="Sarate P."/>
            <person name="Gangsoo J."/>
            <person name="Sialana F."/>
            <person name="Bilban M."/>
            <person name="Lubec G."/>
        </authorList>
    </citation>
    <scope>NUCLEOTIDE SEQUENCE</scope>
    <source>
        <tissue evidence="1">Skin</tissue>
    </source>
</reference>
<accession>A0A0B7AYN5</accession>
<evidence type="ECO:0000313" key="1">
    <source>
        <dbReference type="EMBL" id="CEK85742.1"/>
    </source>
</evidence>
<proteinExistence type="predicted"/>
<feature type="non-terminal residue" evidence="1">
    <location>
        <position position="1"/>
    </location>
</feature>
<sequence length="125" mass="13992">IVYRLSGSYSSSRTIRISNDKILDLKTNDISNLFTDDDYPEAFIVCTINKGVWEAVEIKQFSLQISDSKTGINRTENLFQLNDIFLTIEESEDLLTFNCSATGNPAPTVKIVKKQLYSNTEIGSG</sequence>
<protein>
    <submittedName>
        <fullName evidence="1">Uncharacterized protein</fullName>
    </submittedName>
</protein>
<gene>
    <name evidence="1" type="primary">ORF149969</name>
</gene>
<organism evidence="1">
    <name type="scientific">Arion vulgaris</name>
    <dbReference type="NCBI Taxonomy" id="1028688"/>
    <lineage>
        <taxon>Eukaryota</taxon>
        <taxon>Metazoa</taxon>
        <taxon>Spiralia</taxon>
        <taxon>Lophotrochozoa</taxon>
        <taxon>Mollusca</taxon>
        <taxon>Gastropoda</taxon>
        <taxon>Heterobranchia</taxon>
        <taxon>Euthyneura</taxon>
        <taxon>Panpulmonata</taxon>
        <taxon>Eupulmonata</taxon>
        <taxon>Stylommatophora</taxon>
        <taxon>Helicina</taxon>
        <taxon>Arionoidea</taxon>
        <taxon>Arionidae</taxon>
        <taxon>Arion</taxon>
    </lineage>
</organism>
<name>A0A0B7AYN5_9EUPU</name>
<dbReference type="EMBL" id="HACG01038877">
    <property type="protein sequence ID" value="CEK85742.1"/>
    <property type="molecule type" value="Transcribed_RNA"/>
</dbReference>